<dbReference type="PANTHER" id="PTHR38690">
    <property type="entry name" value="PROTEASE-RELATED"/>
    <property type="match status" value="1"/>
</dbReference>
<evidence type="ECO:0000313" key="3">
    <source>
        <dbReference type="Proteomes" id="UP001209713"/>
    </source>
</evidence>
<feature type="domain" description="YhdP central" evidence="1">
    <location>
        <begin position="6"/>
        <end position="1256"/>
    </location>
</feature>
<name>A0ABT2YSN4_9GAMM</name>
<dbReference type="InterPro" id="IPR025263">
    <property type="entry name" value="YhdP_central"/>
</dbReference>
<organism evidence="2 3">
    <name type="scientific">Marinomonas sargassi</name>
    <dbReference type="NCBI Taxonomy" id="2984494"/>
    <lineage>
        <taxon>Bacteria</taxon>
        <taxon>Pseudomonadati</taxon>
        <taxon>Pseudomonadota</taxon>
        <taxon>Gammaproteobacteria</taxon>
        <taxon>Oceanospirillales</taxon>
        <taxon>Oceanospirillaceae</taxon>
        <taxon>Marinomonas</taxon>
    </lineage>
</organism>
<dbReference type="Proteomes" id="UP001209713">
    <property type="component" value="Unassembled WGS sequence"/>
</dbReference>
<dbReference type="EMBL" id="JAOVZB010000003">
    <property type="protein sequence ID" value="MCV2402900.1"/>
    <property type="molecule type" value="Genomic_DNA"/>
</dbReference>
<protein>
    <submittedName>
        <fullName evidence="2">DUF3971 domain-containing protein</fullName>
    </submittedName>
</protein>
<accession>A0ABT2YSN4</accession>
<comment type="caution">
    <text evidence="2">The sequence shown here is derived from an EMBL/GenBank/DDBJ whole genome shotgun (WGS) entry which is preliminary data.</text>
</comment>
<dbReference type="RefSeq" id="WP_263530280.1">
    <property type="nucleotide sequence ID" value="NZ_JAOVZB010000003.1"/>
</dbReference>
<gene>
    <name evidence="2" type="ORF">OFY17_08410</name>
</gene>
<evidence type="ECO:0000259" key="1">
    <source>
        <dbReference type="Pfam" id="PF13116"/>
    </source>
</evidence>
<dbReference type="PANTHER" id="PTHR38690:SF1">
    <property type="entry name" value="PROTEASE"/>
    <property type="match status" value="1"/>
</dbReference>
<keyword evidence="3" id="KW-1185">Reference proteome</keyword>
<sequence length="1270" mass="140652">MKWLLSKAIVILFWGAVFISSLGIMFALGFGKVLPYLDNYRPQIESNLQQIIGHPVSIRMIDGRLEGLDPSISVSGFSLAPNGVPAVTIKEMRIRLDLIQSILTLSPQFSYLRFIDPHIHLAEDQGAVRLKGTTPSSSVKSDVGVERVLGYLSDLRNVSILGAKVNVTSKTFGDHFFESSEIYVFQKENETLFRGEFYLNEGESAFLLNARLETPSSFLGTPRLKASVVAPNFSLPLNSLMSSTNFPISHVDVEGNIWLDVLLGKQLDLRSESNNIRLTFNDGKYYDLSSSLKLGYIHSQPSLKLVLSDLAVKEKGQDYLATDIEVDWSSLTNRTRIKFDQIDLELAKGLGGQFIPSHYQAKRLVDGLAPSGKALNGEVSLFRKNDKLSFEYISNLQSASVNAYQGIPEVDKINAVFRLSEDEGSVDFRGKSSSLLFEEVYSQPWLTESASGYVAWKQDQDFIVTGQNLHIQRNKADIKGDFRLEIRQTEPDWISLDLHGENIPIIDRLTYIPPTALDQELQEWIQQAFDGQGQADSIDVFVQSELSNSASPDVKVKLVASNLDVTFDESWPTAHEVKGVFEYDKSGVIVQIDSALLQDLSVSGIRLEAPIIENKVDWLYLKGAVEDDSNVILALLNDTPLRDSVLTPFENWYMEGDVKGQMNIGIPFTDQDAKVDVSLNFKDNPLLIKDLELESVIQQGQVTYTSEDGLKNTNFDIQAFGGTSHLKLTSRFTEEKDLIVYGDLEGVANVQDVATWQTAPEALLNKATGTTHYVGNLSINEAQDGQFELMVTSDLFGVDIYLPEPVGKSNEELRALEVKVMVHEDDLVVDAFYTDLLDSRFLFKDSHFIGGEVLLNSKTSLSTNVPQGVVLRGSMDYVNSEDWHAAFAADADQVSSDQGGASESFDLFPSWLNTVDLIVDSLLLNKDNTWNNLKVSYQKENDNGFLVSADEGNLRLTISDVPELHFGYLSWSTDSSEDDQRGLEEAPISASQIPDMRLKIDELYIDQQPYGDWQTTVSRTGTKVIASPITSALKGGEFLGSFIWDDRGESSTVKMEVTAKGKDLAELTGKFSEEAFISSESYDINVDLGWQGHPFDFHRESLSGGIRFQGEKGNFNQVEEIPAFLKALGIFNVGALSRRLTLDFRDVYEPGLSYDTFSGDLNLKDGILKTVKPIHIVSPSAELSLKGTANIVDETLDERLTATFPLSGTLPLAGLLLGSPQLAGILFLTDQLIGDQISKVTSIQYSIKGPFSNPNIAPVKFEPSNKKKGN</sequence>
<evidence type="ECO:0000313" key="2">
    <source>
        <dbReference type="EMBL" id="MCV2402900.1"/>
    </source>
</evidence>
<dbReference type="Pfam" id="PF13116">
    <property type="entry name" value="YhdP"/>
    <property type="match status" value="1"/>
</dbReference>
<proteinExistence type="predicted"/>
<dbReference type="InterPro" id="IPR011836">
    <property type="entry name" value="YhdP"/>
</dbReference>
<reference evidence="2 3" key="1">
    <citation type="submission" date="2022-10" db="EMBL/GenBank/DDBJ databases">
        <title>Marinomonas transparenta sp. nov. and Marinomonas sargassi sp. nov., isolated from marine alga (Sargassum natans (L.) Gaillon).</title>
        <authorList>
            <person name="Wang Y."/>
        </authorList>
    </citation>
    <scope>NUCLEOTIDE SEQUENCE [LARGE SCALE GENOMIC DNA]</scope>
    <source>
        <strain evidence="2 3">C2222</strain>
    </source>
</reference>